<evidence type="ECO:0000259" key="5">
    <source>
        <dbReference type="Pfam" id="PF13476"/>
    </source>
</evidence>
<feature type="coiled-coil region" evidence="4">
    <location>
        <begin position="796"/>
        <end position="841"/>
    </location>
</feature>
<evidence type="ECO:0000256" key="3">
    <source>
        <dbReference type="ARBA" id="ARBA00023054"/>
    </source>
</evidence>
<evidence type="ECO:0000313" key="7">
    <source>
        <dbReference type="EMBL" id="KAG7763665.1"/>
    </source>
</evidence>
<reference evidence="6 8" key="1">
    <citation type="journal article" date="2021" name="G3 (Bethesda)">
        <title>Genomic diversity, chromosomal rearrangements, and interspecies hybridization in the ogataea polymorpha species complex.</title>
        <authorList>
            <person name="Hanson S.J."/>
            <person name="Cinneide E.O."/>
            <person name="Salzberg L.I."/>
            <person name="Wolfe K.H."/>
            <person name="McGowan J."/>
            <person name="Fitzpatrick D.A."/>
            <person name="Matlin K."/>
        </authorList>
    </citation>
    <scope>NUCLEOTIDE SEQUENCE</scope>
    <source>
        <strain evidence="7">81-436-3</strain>
        <strain evidence="6">83-405-1</strain>
    </source>
</reference>
<feature type="coiled-coil region" evidence="4">
    <location>
        <begin position="669"/>
        <end position="703"/>
    </location>
</feature>
<evidence type="ECO:0000313" key="8">
    <source>
        <dbReference type="Proteomes" id="UP000697297"/>
    </source>
</evidence>
<dbReference type="Proteomes" id="UP000697297">
    <property type="component" value="Unassembled WGS sequence"/>
</dbReference>
<feature type="domain" description="Rad50/SbcC-type AAA" evidence="5">
    <location>
        <begin position="38"/>
        <end position="236"/>
    </location>
</feature>
<accession>A0AAN6D4K3</accession>
<keyword evidence="3 4" id="KW-0175">Coiled coil</keyword>
<dbReference type="PANTHER" id="PTHR45916">
    <property type="entry name" value="STRUCTURAL MAINTENANCE OF CHROMOSOMES PROTEIN 5"/>
    <property type="match status" value="1"/>
</dbReference>
<dbReference type="GO" id="GO:0003697">
    <property type="term" value="F:single-stranded DNA binding"/>
    <property type="evidence" value="ECO:0007669"/>
    <property type="project" value="TreeGrafter"/>
</dbReference>
<dbReference type="EMBL" id="JAHLUN010000010">
    <property type="protein sequence ID" value="KAG7763665.1"/>
    <property type="molecule type" value="Genomic_DNA"/>
</dbReference>
<sequence length="1092" mass="127233">MGTRLASQNGLDLDSFTKKLKLPYKPDLEQYDTGAIVRVKLRNFMSYSLTEFHFGPKINLIIGPNGTGKSTFVCAICIGLAGKLDYLGKSSMNLDQFIKSGQKEASIELELKAAGQFETVTVEREFVRKGKTSWYINKKPSNEAQIKKLLKDYNIQLDNLCQFLPQDRVARFASLRPEELLKEIERIYENGELLEQHNKLIELYSLRQERIKAMADIEFQLSSLREKRKSLEERAQQYHEYQLLEKELQKHETLRPYVELSTKKHAREELKQEAEEMSQKIKEFDQRILPMKEKLQQFQRNLGSTETRINEYTSAKEKYTKELHQSLEAIKEVNSDIQKLNDQRLSMAMDLEIHRKKWQQLSEELDTMTQKLDSLELLSEEETQELRDRRALIQDKLLEEQEPIDGLETEKRALMRINEQLETRIKTSESSLKSKDRLLVLDAHRFGNIIKAVKLLREHRKKMKLEYFEPPIISLTVTDAKYGPALERSIRFQNQCAFTVRNNEDYQKLARFLYNEHPDIGRNIGIRTLSENFSFQPRIHREEIKKYNFDGYLVDFIEGPREVIQMVCENDRIHNIPVSHRDIDASIKDTLSYKIRNENFPMSEFIAGEAYYSFNKSSYGSKQVTANIRGFSSSRISIFSGGLPDDKRLEIQHQIHECRHKISVNNQTLGNLLQKIKEKQGMLKDLVKERDDLTAKISRQTRAEKDREKYVTHIETFKDRMRVERKAINKIKHKEIEGTASKLVTKIGKLEKKKIELYELIEPTISKICELDEKLLDAQIFAIQENNKFSTIESLNESILTRREEMLEKRNELRNAYIKAKEEYTQALKDYKALLETFSDEDRLELEKLVADLQESETLTEEGVNAEISRIKSQMRLRRNGAGADSLKRLEEVEKEIQQYEEKLPEFDVDVGILDRQIKDLVSVWKPKLEFVIRTIARDFSENMKAVASAGDVQLDGESENFSEWKLKILVSFRDSHALMQLNAAQQSGGEKSATTAIFLNSLQGLTNTPFRVVDEINQGMDSKNERLIHELIVRKSCSRSGSQYFLITPKLLTNLYYGTGMRVHCILAGRWCPNYQDNVEFLEMGVADKYF</sequence>
<dbReference type="Pfam" id="PF13476">
    <property type="entry name" value="AAA_23"/>
    <property type="match status" value="1"/>
</dbReference>
<dbReference type="GO" id="GO:0007059">
    <property type="term" value="P:chromosome segregation"/>
    <property type="evidence" value="ECO:0007669"/>
    <property type="project" value="UniProtKB-ARBA"/>
</dbReference>
<evidence type="ECO:0000313" key="6">
    <source>
        <dbReference type="EMBL" id="KAG7726836.1"/>
    </source>
</evidence>
<feature type="coiled-coil region" evidence="4">
    <location>
        <begin position="883"/>
        <end position="910"/>
    </location>
</feature>
<dbReference type="GO" id="GO:0000724">
    <property type="term" value="P:double-strand break repair via homologous recombination"/>
    <property type="evidence" value="ECO:0007669"/>
    <property type="project" value="TreeGrafter"/>
</dbReference>
<dbReference type="EMBL" id="JAHLUH010000008">
    <property type="protein sequence ID" value="KAG7726836.1"/>
    <property type="molecule type" value="Genomic_DNA"/>
</dbReference>
<dbReference type="InterPro" id="IPR027417">
    <property type="entry name" value="P-loop_NTPase"/>
</dbReference>
<keyword evidence="8" id="KW-1185">Reference proteome</keyword>
<dbReference type="GO" id="GO:0005634">
    <property type="term" value="C:nucleus"/>
    <property type="evidence" value="ECO:0007669"/>
    <property type="project" value="TreeGrafter"/>
</dbReference>
<dbReference type="AlphaFoldDB" id="A0AAN6D4K3"/>
<evidence type="ECO:0000313" key="9">
    <source>
        <dbReference type="Proteomes" id="UP000738402"/>
    </source>
</evidence>
<evidence type="ECO:0000256" key="4">
    <source>
        <dbReference type="SAM" id="Coils"/>
    </source>
</evidence>
<feature type="coiled-coil region" evidence="4">
    <location>
        <begin position="214"/>
        <end position="424"/>
    </location>
</feature>
<protein>
    <recommendedName>
        <fullName evidence="2">Structural maintenance of chromosomes protein 5</fullName>
    </recommendedName>
</protein>
<dbReference type="SUPFAM" id="SSF52540">
    <property type="entry name" value="P-loop containing nucleoside triphosphate hydrolases"/>
    <property type="match status" value="2"/>
</dbReference>
<evidence type="ECO:0000256" key="1">
    <source>
        <dbReference type="ARBA" id="ARBA00010171"/>
    </source>
</evidence>
<comment type="similarity">
    <text evidence="1">Belongs to the SMC family. SMC5 subfamily.</text>
</comment>
<dbReference type="Proteomes" id="UP000738402">
    <property type="component" value="Unassembled WGS sequence"/>
</dbReference>
<dbReference type="PANTHER" id="PTHR45916:SF1">
    <property type="entry name" value="STRUCTURAL MAINTENANCE OF CHROMOSOMES PROTEIN 5"/>
    <property type="match status" value="1"/>
</dbReference>
<comment type="caution">
    <text evidence="6">The sequence shown here is derived from an EMBL/GenBank/DDBJ whole genome shotgun (WGS) entry which is preliminary data.</text>
</comment>
<dbReference type="GO" id="GO:0030915">
    <property type="term" value="C:Smc5-Smc6 complex"/>
    <property type="evidence" value="ECO:0007669"/>
    <property type="project" value="TreeGrafter"/>
</dbReference>
<dbReference type="InterPro" id="IPR038729">
    <property type="entry name" value="Rad50/SbcC_AAA"/>
</dbReference>
<proteinExistence type="inferred from homology"/>
<dbReference type="Gene3D" id="3.40.50.300">
    <property type="entry name" value="P-loop containing nucleotide triphosphate hydrolases"/>
    <property type="match status" value="2"/>
</dbReference>
<name>A0AAN6D4K3_9ASCO</name>
<gene>
    <name evidence="6" type="ORF">KL933_003119</name>
    <name evidence="7" type="ORF">KL946_003766</name>
</gene>
<evidence type="ECO:0000256" key="2">
    <source>
        <dbReference type="ARBA" id="ARBA00018687"/>
    </source>
</evidence>
<organism evidence="6 9">
    <name type="scientific">Ogataea haglerorum</name>
    <dbReference type="NCBI Taxonomy" id="1937702"/>
    <lineage>
        <taxon>Eukaryota</taxon>
        <taxon>Fungi</taxon>
        <taxon>Dikarya</taxon>
        <taxon>Ascomycota</taxon>
        <taxon>Saccharomycotina</taxon>
        <taxon>Pichiomycetes</taxon>
        <taxon>Pichiales</taxon>
        <taxon>Pichiaceae</taxon>
        <taxon>Ogataea</taxon>
    </lineage>
</organism>